<keyword evidence="9" id="KW-1185">Reference proteome</keyword>
<dbReference type="Proteomes" id="UP000053617">
    <property type="component" value="Unassembled WGS sequence"/>
</dbReference>
<keyword evidence="3 6" id="KW-0560">Oxidoreductase</keyword>
<dbReference type="GO" id="GO:0016705">
    <property type="term" value="F:oxidoreductase activity, acting on paired donors, with incorporation or reduction of molecular oxygen"/>
    <property type="evidence" value="ECO:0007669"/>
    <property type="project" value="InterPro"/>
</dbReference>
<evidence type="ECO:0000256" key="2">
    <source>
        <dbReference type="ARBA" id="ARBA00022723"/>
    </source>
</evidence>
<evidence type="ECO:0000313" key="8">
    <source>
        <dbReference type="EMBL" id="KIX03159.1"/>
    </source>
</evidence>
<comment type="cofactor">
    <cofactor evidence="1 5">
        <name>heme</name>
        <dbReference type="ChEBI" id="CHEBI:30413"/>
    </cofactor>
</comment>
<keyword evidence="7" id="KW-0812">Transmembrane</keyword>
<dbReference type="RefSeq" id="XP_013270295.1">
    <property type="nucleotide sequence ID" value="XM_013414841.1"/>
</dbReference>
<dbReference type="PANTHER" id="PTHR24305">
    <property type="entry name" value="CYTOCHROME P450"/>
    <property type="match status" value="1"/>
</dbReference>
<protein>
    <recommendedName>
        <fullName evidence="10">Cytochrome P450 monooxygenase</fullName>
    </recommendedName>
</protein>
<keyword evidence="6" id="KW-0503">Monooxygenase</keyword>
<sequence>MVVVTILLDHPILVSFSTSLILFLFYVIYQRYFHPLAKYPGPFLASVTDLWQAYQFITLKQPYHLTVLHEKYGPFVRYGPDKLSTTCESAVPLIYQKGGRHMPKTEFYDAYGATHPNVFGMRDEAEHSLRRRHMSHSFSITYVKEMEEYLNINIGILKQKLDHYASTGQAFDLKKAFHYYVIDTLGELAFSQSFGIQVTDDESLVPPVKEHSLLAAVTGAWPAMLPRLKKWLPLVPYKPLKDLFRGRKACADLASQCVRRRLDDLADLKDDESSVRVQRKDILTSLILAKHPETGERLTKTDLETEAFGFIIAGTHTTSATTTLLFYHLLHNPEVLAKLVSELDHNLPPLAPDQTSHSISLLEASLPYLRNCIKENFRINPVFTMPLARRVTADEGVVIDGEHITPGTSIAICNHAFHHNPAVWGPDHNIFRPARWDEPATNARSRLLMHFGLGGRQCLGKTIATTNIYKLTSSLLSDFEFELVHDDDEGGDAGRLPEDVEKAAKTNAIQRQCPQRGALPSQRNDVPSLVSVGISDLESSLIVRCRRRMRALEKTDMMPGSTDMTE</sequence>
<dbReference type="InterPro" id="IPR001128">
    <property type="entry name" value="Cyt_P450"/>
</dbReference>
<dbReference type="OrthoDB" id="1470350at2759"/>
<dbReference type="InterPro" id="IPR050121">
    <property type="entry name" value="Cytochrome_P450_monoxygenase"/>
</dbReference>
<proteinExistence type="inferred from homology"/>
<keyword evidence="7" id="KW-1133">Transmembrane helix</keyword>
<organism evidence="8 9">
    <name type="scientific">Rhinocladiella mackenziei CBS 650.93</name>
    <dbReference type="NCBI Taxonomy" id="1442369"/>
    <lineage>
        <taxon>Eukaryota</taxon>
        <taxon>Fungi</taxon>
        <taxon>Dikarya</taxon>
        <taxon>Ascomycota</taxon>
        <taxon>Pezizomycotina</taxon>
        <taxon>Eurotiomycetes</taxon>
        <taxon>Chaetothyriomycetidae</taxon>
        <taxon>Chaetothyriales</taxon>
        <taxon>Herpotrichiellaceae</taxon>
        <taxon>Rhinocladiella</taxon>
    </lineage>
</organism>
<dbReference type="InterPro" id="IPR002401">
    <property type="entry name" value="Cyt_P450_E_grp-I"/>
</dbReference>
<keyword evidence="2 5" id="KW-0479">Metal-binding</keyword>
<evidence type="ECO:0000313" key="9">
    <source>
        <dbReference type="Proteomes" id="UP000053617"/>
    </source>
</evidence>
<evidence type="ECO:0000256" key="1">
    <source>
        <dbReference type="ARBA" id="ARBA00001971"/>
    </source>
</evidence>
<dbReference type="AlphaFoldDB" id="A0A0D2IBF9"/>
<keyword evidence="5 6" id="KW-0349">Heme</keyword>
<dbReference type="VEuPathDB" id="FungiDB:Z518_06710"/>
<reference evidence="8 9" key="1">
    <citation type="submission" date="2015-01" db="EMBL/GenBank/DDBJ databases">
        <title>The Genome Sequence of Rhinocladiella mackenzie CBS 650.93.</title>
        <authorList>
            <consortium name="The Broad Institute Genomics Platform"/>
            <person name="Cuomo C."/>
            <person name="de Hoog S."/>
            <person name="Gorbushina A."/>
            <person name="Stielow B."/>
            <person name="Teixiera M."/>
            <person name="Abouelleil A."/>
            <person name="Chapman S.B."/>
            <person name="Priest M."/>
            <person name="Young S.K."/>
            <person name="Wortman J."/>
            <person name="Nusbaum C."/>
            <person name="Birren B."/>
        </authorList>
    </citation>
    <scope>NUCLEOTIDE SEQUENCE [LARGE SCALE GENOMIC DNA]</scope>
    <source>
        <strain evidence="8 9">CBS 650.93</strain>
    </source>
</reference>
<dbReference type="PANTHER" id="PTHR24305:SF103">
    <property type="entry name" value="P450, PUTATIVE (EUROFUNG)-RELATED"/>
    <property type="match status" value="1"/>
</dbReference>
<dbReference type="GO" id="GO:0005506">
    <property type="term" value="F:iron ion binding"/>
    <property type="evidence" value="ECO:0007669"/>
    <property type="project" value="InterPro"/>
</dbReference>
<dbReference type="GO" id="GO:0004497">
    <property type="term" value="F:monooxygenase activity"/>
    <property type="evidence" value="ECO:0007669"/>
    <property type="project" value="UniProtKB-KW"/>
</dbReference>
<dbReference type="GO" id="GO:0020037">
    <property type="term" value="F:heme binding"/>
    <property type="evidence" value="ECO:0007669"/>
    <property type="project" value="InterPro"/>
</dbReference>
<evidence type="ECO:0000256" key="7">
    <source>
        <dbReference type="SAM" id="Phobius"/>
    </source>
</evidence>
<feature type="transmembrane region" description="Helical" evidence="7">
    <location>
        <begin position="12"/>
        <end position="29"/>
    </location>
</feature>
<feature type="binding site" description="axial binding residue" evidence="5">
    <location>
        <position position="458"/>
    </location>
    <ligand>
        <name>heme</name>
        <dbReference type="ChEBI" id="CHEBI:30413"/>
    </ligand>
    <ligandPart>
        <name>Fe</name>
        <dbReference type="ChEBI" id="CHEBI:18248"/>
    </ligandPart>
</feature>
<comment type="similarity">
    <text evidence="6">Belongs to the cytochrome P450 family.</text>
</comment>
<dbReference type="Pfam" id="PF00067">
    <property type="entry name" value="p450"/>
    <property type="match status" value="1"/>
</dbReference>
<accession>A0A0D2IBF9</accession>
<dbReference type="InterPro" id="IPR036396">
    <property type="entry name" value="Cyt_P450_sf"/>
</dbReference>
<dbReference type="SUPFAM" id="SSF48264">
    <property type="entry name" value="Cytochrome P450"/>
    <property type="match status" value="1"/>
</dbReference>
<dbReference type="PROSITE" id="PS00086">
    <property type="entry name" value="CYTOCHROME_P450"/>
    <property type="match status" value="1"/>
</dbReference>
<dbReference type="InterPro" id="IPR017972">
    <property type="entry name" value="Cyt_P450_CS"/>
</dbReference>
<evidence type="ECO:0000256" key="5">
    <source>
        <dbReference type="PIRSR" id="PIRSR602401-1"/>
    </source>
</evidence>
<dbReference type="PRINTS" id="PR00385">
    <property type="entry name" value="P450"/>
</dbReference>
<keyword evidence="4 5" id="KW-0408">Iron</keyword>
<dbReference type="EMBL" id="KN847479">
    <property type="protein sequence ID" value="KIX03159.1"/>
    <property type="molecule type" value="Genomic_DNA"/>
</dbReference>
<name>A0A0D2IBF9_9EURO</name>
<evidence type="ECO:0000256" key="6">
    <source>
        <dbReference type="RuleBase" id="RU000461"/>
    </source>
</evidence>
<gene>
    <name evidence="8" type="ORF">Z518_06710</name>
</gene>
<keyword evidence="7" id="KW-0472">Membrane</keyword>
<dbReference type="GeneID" id="25294781"/>
<evidence type="ECO:0000256" key="4">
    <source>
        <dbReference type="ARBA" id="ARBA00023004"/>
    </source>
</evidence>
<dbReference type="PRINTS" id="PR00463">
    <property type="entry name" value="EP450I"/>
</dbReference>
<dbReference type="Gene3D" id="1.10.630.10">
    <property type="entry name" value="Cytochrome P450"/>
    <property type="match status" value="1"/>
</dbReference>
<dbReference type="STRING" id="1442369.A0A0D2IBF9"/>
<dbReference type="HOGENOM" id="CLU_001570_14_0_1"/>
<evidence type="ECO:0008006" key="10">
    <source>
        <dbReference type="Google" id="ProtNLM"/>
    </source>
</evidence>
<evidence type="ECO:0000256" key="3">
    <source>
        <dbReference type="ARBA" id="ARBA00023002"/>
    </source>
</evidence>